<proteinExistence type="inferred from homology"/>
<dbReference type="EMBL" id="JANBTX010000034">
    <property type="protein sequence ID" value="KAJ2689007.1"/>
    <property type="molecule type" value="Genomic_DNA"/>
</dbReference>
<gene>
    <name evidence="11" type="ORF">IWW39_001811</name>
</gene>
<dbReference type="Proteomes" id="UP001151516">
    <property type="component" value="Unassembled WGS sequence"/>
</dbReference>
<evidence type="ECO:0000256" key="5">
    <source>
        <dbReference type="ARBA" id="ARBA00022777"/>
    </source>
</evidence>
<keyword evidence="6" id="KW-0067">ATP-binding</keyword>
<comment type="similarity">
    <text evidence="1 7 8">Belongs to the NDK family.</text>
</comment>
<feature type="region of interest" description="Disordered" evidence="9">
    <location>
        <begin position="389"/>
        <end position="408"/>
    </location>
</feature>
<feature type="binding site" evidence="7">
    <location>
        <position position="303"/>
    </location>
    <ligand>
        <name>ATP</name>
        <dbReference type="ChEBI" id="CHEBI:30616"/>
    </ligand>
</feature>
<dbReference type="GO" id="GO:0004550">
    <property type="term" value="F:nucleoside diphosphate kinase activity"/>
    <property type="evidence" value="ECO:0007669"/>
    <property type="project" value="InterPro"/>
</dbReference>
<feature type="compositionally biased region" description="Basic and acidic residues" evidence="9">
    <location>
        <begin position="945"/>
        <end position="961"/>
    </location>
</feature>
<dbReference type="PANTHER" id="PTHR46161">
    <property type="entry name" value="NUCLEOSIDE DIPHOSPHATE KINASE"/>
    <property type="match status" value="1"/>
</dbReference>
<dbReference type="GO" id="GO:0006183">
    <property type="term" value="P:GTP biosynthetic process"/>
    <property type="evidence" value="ECO:0007669"/>
    <property type="project" value="InterPro"/>
</dbReference>
<feature type="binding site" evidence="7">
    <location>
        <position position="254"/>
    </location>
    <ligand>
        <name>ATP</name>
        <dbReference type="ChEBI" id="CHEBI:30616"/>
    </ligand>
</feature>
<dbReference type="GO" id="GO:0006241">
    <property type="term" value="P:CTP biosynthetic process"/>
    <property type="evidence" value="ECO:0007669"/>
    <property type="project" value="InterPro"/>
</dbReference>
<dbReference type="OrthoDB" id="2162449at2759"/>
<sequence>MSPIFNLFLGRSSQRPHVGVFSGPLPSSSPSPSSPQSSSPFKPAAHLGVSLLFENINTTLRGSDISTLGPRYSDSSAVTTTSSKHDMAEDQSANRTFAIVKPDALTPFKYQQINALIKLNEFEITRQKLVWLDKEQAAALFPDRAAAADKREWLEYITCAPCLALELAKTDAPLFWQLTMGAEDPNDVGGRDSDSIRGIIATDRIRNAVDGSQEPEDAVKQLQLAFSDDIPALPYDDFLMQRADEARSTLALVKPDVAHNAAAVASIIGRITARGYAIKDRVEITLSRAQASAFYAEHSGKPFFDGLVAFMSSGPVIALLLEGDDVVRGWRMMVGPTGPAAARQQMPQSIRALLGDEGPRNAVHGSDSAESAQRELGFFFYPRIQPETEVEAEEEAPTPTETAVEDLSVSVASVADAAGEDKKKKKKKPKRRTKRKQPVTVNTDGPALVPANGIGAHSDDSDEEPGPFSADSSAPITPAATHIRFDQLALEPASDISEPVEPSSDAAGVVELAVATDAAHERTFALIKPDAYPRYHKQIVKHIIERGLTVIAQEEVQLTAAVAGNIYNEMSAFPTFTRLVDFVTSGPALALVLEGANAIAVLRSLAGPTNPKSAKFEAPNSLRAKYGQDAQMNAVHASKDVREARRSIDAVFYGLLRGNFRVLQPTDDPLAAVSEPHQPASLELLADEPEPESESEAPAVEGAEQVAEGGDAAEEQPPISINPIVPADESHLVSQMETLAVAEEAVEEAMVEEPVEEPIAEEAEEELAEEAPAVESAVEEPAEEPVNQAAEEPEADVGFVTGASAEAAVTPDQLVAPMTPPQTRAPASEKVHPLGNRLAASPFLKADRQLGTDSQPASKRVGRIKSPFLSNDLDDPGVFATAPAIANTMPELSLTNGGSSHELPGAVAEPEPKTAAEADATVEDESKAEAESEADIELEAEVEAQAEHVKEQEDAQIHEKLAALQLGSSDKVDEKLPATNGPSSKAPAAPQKSPQPRAAPSRTAPRPALAPAPTSATPQRTVRRAPAPGPAATPAAAAAARPSATTAAASRRATMGPSTTAATASRRTTLGPTLTATRTRVAAAATPTTPSVTTRSAARAAATTPLASRTTPAKAPVPPPASQPAARRTAAAAATTPVARTTTSRPATTTAAKPAARPTPAPATPTRSSAAAPAPLAASRGRVAPSSAAPVAAPNGPKRTTVPAAVASPARSAGTAPMRAAPTRPSTVTRTTPVRTVATRPTPASSSAPAASPRPMTRSMSSTVGVTSTASSRARAAAAAAAKAEDSARSSASSRPGSARPSLAPGAPTRAGLAARPAKAAAPATKPTAPDVPVAPDAPAAHDAPAASDAPVTD</sequence>
<keyword evidence="4" id="KW-0547">Nucleotide-binding</keyword>
<feature type="region of interest" description="Disordered" evidence="9">
    <location>
        <begin position="19"/>
        <end position="42"/>
    </location>
</feature>
<feature type="compositionally biased region" description="Acidic residues" evidence="9">
    <location>
        <begin position="686"/>
        <end position="695"/>
    </location>
</feature>
<dbReference type="PRINTS" id="PR01243">
    <property type="entry name" value="NUCDPKINASE"/>
</dbReference>
<organism evidence="11 12">
    <name type="scientific">Coemansia spiralis</name>
    <dbReference type="NCBI Taxonomy" id="417178"/>
    <lineage>
        <taxon>Eukaryota</taxon>
        <taxon>Fungi</taxon>
        <taxon>Fungi incertae sedis</taxon>
        <taxon>Zoopagomycota</taxon>
        <taxon>Kickxellomycotina</taxon>
        <taxon>Kickxellomycetes</taxon>
        <taxon>Kickxellales</taxon>
        <taxon>Kickxellaceae</taxon>
        <taxon>Coemansia</taxon>
    </lineage>
</organism>
<dbReference type="InterPro" id="IPR036850">
    <property type="entry name" value="NDK-like_dom_sf"/>
</dbReference>
<evidence type="ECO:0000256" key="1">
    <source>
        <dbReference type="ARBA" id="ARBA00008142"/>
    </source>
</evidence>
<dbReference type="PROSITE" id="PS51374">
    <property type="entry name" value="NDPK_LIKE"/>
    <property type="match status" value="3"/>
</dbReference>
<keyword evidence="3" id="KW-0808">Transferase</keyword>
<feature type="binding site" evidence="7">
    <location>
        <position position="351"/>
    </location>
    <ligand>
        <name>ATP</name>
        <dbReference type="ChEBI" id="CHEBI:30616"/>
    </ligand>
</feature>
<feature type="compositionally biased region" description="Low complexity" evidence="9">
    <location>
        <begin position="1289"/>
        <end position="1305"/>
    </location>
</feature>
<evidence type="ECO:0000256" key="3">
    <source>
        <dbReference type="ARBA" id="ARBA00022679"/>
    </source>
</evidence>
<comment type="caution">
    <text evidence="11">The sequence shown here is derived from an EMBL/GenBank/DDBJ whole genome shotgun (WGS) entry which is preliminary data.</text>
</comment>
<feature type="compositionally biased region" description="Low complexity" evidence="9">
    <location>
        <begin position="397"/>
        <end position="408"/>
    </location>
</feature>
<feature type="compositionally biased region" description="Low complexity" evidence="9">
    <location>
        <begin position="1314"/>
        <end position="1354"/>
    </location>
</feature>
<dbReference type="Pfam" id="PF00334">
    <property type="entry name" value="NDK"/>
    <property type="match status" value="3"/>
</dbReference>
<feature type="active site" description="Pros-phosphohistidine intermediate" evidence="7">
    <location>
        <position position="364"/>
    </location>
</feature>
<evidence type="ECO:0000259" key="10">
    <source>
        <dbReference type="SMART" id="SM00562"/>
    </source>
</evidence>
<dbReference type="CDD" id="cd04413">
    <property type="entry name" value="NDPk_I"/>
    <property type="match status" value="1"/>
</dbReference>
<comment type="caution">
    <text evidence="7">Lacks conserved residue(s) required for the propagation of feature annotation.</text>
</comment>
<evidence type="ECO:0000313" key="11">
    <source>
        <dbReference type="EMBL" id="KAJ2689007.1"/>
    </source>
</evidence>
<dbReference type="GO" id="GO:0006228">
    <property type="term" value="P:UTP biosynthetic process"/>
    <property type="evidence" value="ECO:0007669"/>
    <property type="project" value="InterPro"/>
</dbReference>
<dbReference type="PANTHER" id="PTHR46161:SF3">
    <property type="entry name" value="NUCLEOSIDE DIPHOSPHATE KINASE DDB_G0292928-RELATED"/>
    <property type="match status" value="1"/>
</dbReference>
<accession>A0A9W8L540</accession>
<evidence type="ECO:0000256" key="7">
    <source>
        <dbReference type="PROSITE-ProRule" id="PRU00706"/>
    </source>
</evidence>
<dbReference type="SMART" id="SM00562">
    <property type="entry name" value="NDK"/>
    <property type="match status" value="3"/>
</dbReference>
<feature type="domain" description="Nucleoside diphosphate kinase-like" evidence="10">
    <location>
        <begin position="93"/>
        <end position="232"/>
    </location>
</feature>
<feature type="domain" description="Nucleoside diphosphate kinase-like" evidence="10">
    <location>
        <begin position="240"/>
        <end position="386"/>
    </location>
</feature>
<dbReference type="SUPFAM" id="SSF54919">
    <property type="entry name" value="Nucleoside diphosphate kinase, NDK"/>
    <property type="match status" value="3"/>
</dbReference>
<evidence type="ECO:0000256" key="6">
    <source>
        <dbReference type="ARBA" id="ARBA00022840"/>
    </source>
</evidence>
<evidence type="ECO:0000256" key="9">
    <source>
        <dbReference type="SAM" id="MobiDB-lite"/>
    </source>
</evidence>
<evidence type="ECO:0000256" key="4">
    <source>
        <dbReference type="ARBA" id="ARBA00022741"/>
    </source>
</evidence>
<dbReference type="GO" id="GO:0005524">
    <property type="term" value="F:ATP binding"/>
    <property type="evidence" value="ECO:0007669"/>
    <property type="project" value="UniProtKB-KW"/>
</dbReference>
<feature type="binding site" evidence="7">
    <location>
        <position position="331"/>
    </location>
    <ligand>
        <name>ATP</name>
        <dbReference type="ChEBI" id="CHEBI:30616"/>
    </ligand>
</feature>
<evidence type="ECO:0000256" key="8">
    <source>
        <dbReference type="RuleBase" id="RU004011"/>
    </source>
</evidence>
<feature type="compositionally biased region" description="Basic residues" evidence="9">
    <location>
        <begin position="423"/>
        <end position="437"/>
    </location>
</feature>
<evidence type="ECO:0000313" key="12">
    <source>
        <dbReference type="Proteomes" id="UP001151516"/>
    </source>
</evidence>
<feature type="active site" description="Pros-phosphohistidine intermediate" evidence="7">
    <location>
        <position position="636"/>
    </location>
</feature>
<feature type="domain" description="Nucleoside diphosphate kinase-like" evidence="10">
    <location>
        <begin position="520"/>
        <end position="658"/>
    </location>
</feature>
<feature type="compositionally biased region" description="Low complexity" evidence="9">
    <location>
        <begin position="1123"/>
        <end position="1156"/>
    </location>
</feature>
<name>A0A9W8L540_9FUNG</name>
<protein>
    <recommendedName>
        <fullName evidence="2">Nucleoside diphosphate kinase</fullName>
    </recommendedName>
</protein>
<keyword evidence="5" id="KW-0418">Kinase</keyword>
<dbReference type="InterPro" id="IPR001564">
    <property type="entry name" value="Nucleoside_diP_kinase"/>
</dbReference>
<dbReference type="InterPro" id="IPR034907">
    <property type="entry name" value="NDK-like_dom"/>
</dbReference>
<feature type="region of interest" description="Disordered" evidence="9">
    <location>
        <begin position="414"/>
        <end position="475"/>
    </location>
</feature>
<feature type="region of interest" description="Disordered" evidence="9">
    <location>
        <begin position="686"/>
        <end position="724"/>
    </location>
</feature>
<evidence type="ECO:0000256" key="2">
    <source>
        <dbReference type="ARBA" id="ARBA00017632"/>
    </source>
</evidence>
<reference evidence="11" key="1">
    <citation type="submission" date="2022-07" db="EMBL/GenBank/DDBJ databases">
        <title>Phylogenomic reconstructions and comparative analyses of Kickxellomycotina fungi.</title>
        <authorList>
            <person name="Reynolds N.K."/>
            <person name="Stajich J.E."/>
            <person name="Barry K."/>
            <person name="Grigoriev I.V."/>
            <person name="Crous P."/>
            <person name="Smith M.E."/>
        </authorList>
    </citation>
    <scope>NUCLEOTIDE SEQUENCE</scope>
    <source>
        <strain evidence="11">CBS 109367</strain>
    </source>
</reference>
<keyword evidence="12" id="KW-1185">Reference proteome</keyword>
<feature type="region of interest" description="Disordered" evidence="9">
    <location>
        <begin position="745"/>
        <end position="1354"/>
    </location>
</feature>
<feature type="binding site" evidence="7">
    <location>
        <position position="361"/>
    </location>
    <ligand>
        <name>ATP</name>
        <dbReference type="ChEBI" id="CHEBI:30616"/>
    </ligand>
</feature>
<feature type="binding site" evidence="7">
    <location>
        <position position="337"/>
    </location>
    <ligand>
        <name>ATP</name>
        <dbReference type="ChEBI" id="CHEBI:30616"/>
    </ligand>
</feature>
<feature type="compositionally biased region" description="Acidic residues" evidence="9">
    <location>
        <begin position="931"/>
        <end position="944"/>
    </location>
</feature>
<feature type="compositionally biased region" description="Low complexity" evidence="9">
    <location>
        <begin position="982"/>
        <end position="1114"/>
    </location>
</feature>
<feature type="compositionally biased region" description="Low complexity" evidence="9">
    <location>
        <begin position="1164"/>
        <end position="1282"/>
    </location>
</feature>
<dbReference type="Gene3D" id="3.30.70.141">
    <property type="entry name" value="Nucleoside diphosphate kinase-like domain"/>
    <property type="match status" value="3"/>
</dbReference>
<feature type="compositionally biased region" description="Acidic residues" evidence="9">
    <location>
        <begin position="745"/>
        <end position="769"/>
    </location>
</feature>